<organism evidence="6 7">
    <name type="scientific">Bosea lupini</name>
    <dbReference type="NCBI Taxonomy" id="1036779"/>
    <lineage>
        <taxon>Bacteria</taxon>
        <taxon>Pseudomonadati</taxon>
        <taxon>Pseudomonadota</taxon>
        <taxon>Alphaproteobacteria</taxon>
        <taxon>Hyphomicrobiales</taxon>
        <taxon>Boseaceae</taxon>
        <taxon>Bosea</taxon>
    </lineage>
</organism>
<dbReference type="InterPro" id="IPR017853">
    <property type="entry name" value="GH"/>
</dbReference>
<dbReference type="PANTHER" id="PTHR34135">
    <property type="entry name" value="LYSOZYME"/>
    <property type="match status" value="1"/>
</dbReference>
<keyword evidence="5" id="KW-0732">Signal</keyword>
<dbReference type="GO" id="GO:0003796">
    <property type="term" value="F:lysozyme activity"/>
    <property type="evidence" value="ECO:0007669"/>
    <property type="project" value="InterPro"/>
</dbReference>
<dbReference type="Proteomes" id="UP000199664">
    <property type="component" value="Unassembled WGS sequence"/>
</dbReference>
<dbReference type="PROSITE" id="PS51257">
    <property type="entry name" value="PROKAR_LIPOPROTEIN"/>
    <property type="match status" value="1"/>
</dbReference>
<evidence type="ECO:0000313" key="7">
    <source>
        <dbReference type="Proteomes" id="UP000199664"/>
    </source>
</evidence>
<dbReference type="AlphaFoldDB" id="A0A1H7Z0J5"/>
<evidence type="ECO:0000256" key="2">
    <source>
        <dbReference type="ARBA" id="ARBA00022801"/>
    </source>
</evidence>
<dbReference type="GO" id="GO:0016998">
    <property type="term" value="P:cell wall macromolecule catabolic process"/>
    <property type="evidence" value="ECO:0007669"/>
    <property type="project" value="InterPro"/>
</dbReference>
<dbReference type="InterPro" id="IPR018077">
    <property type="entry name" value="Glyco_hydro_fam25_subgr"/>
</dbReference>
<name>A0A1H7Z0J5_9HYPH</name>
<reference evidence="7" key="1">
    <citation type="submission" date="2016-10" db="EMBL/GenBank/DDBJ databases">
        <authorList>
            <person name="Varghese N."/>
            <person name="Submissions S."/>
        </authorList>
    </citation>
    <scope>NUCLEOTIDE SEQUENCE [LARGE SCALE GENOMIC DNA]</scope>
    <source>
        <strain evidence="7">LMG 26383,CCUG 61248,R- 45681</strain>
    </source>
</reference>
<proteinExistence type="inferred from homology"/>
<dbReference type="PANTHER" id="PTHR34135:SF2">
    <property type="entry name" value="LYSOZYME"/>
    <property type="match status" value="1"/>
</dbReference>
<dbReference type="GO" id="GO:0016052">
    <property type="term" value="P:carbohydrate catabolic process"/>
    <property type="evidence" value="ECO:0007669"/>
    <property type="project" value="TreeGrafter"/>
</dbReference>
<feature type="chain" id="PRO_5011497269" evidence="5">
    <location>
        <begin position="25"/>
        <end position="317"/>
    </location>
</feature>
<dbReference type="CDD" id="cd06413">
    <property type="entry name" value="GH25_muramidase_1"/>
    <property type="match status" value="1"/>
</dbReference>
<evidence type="ECO:0000256" key="3">
    <source>
        <dbReference type="ARBA" id="ARBA00023295"/>
    </source>
</evidence>
<evidence type="ECO:0000256" key="5">
    <source>
        <dbReference type="SAM" id="SignalP"/>
    </source>
</evidence>
<evidence type="ECO:0000256" key="4">
    <source>
        <dbReference type="SAM" id="MobiDB-lite"/>
    </source>
</evidence>
<dbReference type="Gene3D" id="3.20.20.80">
    <property type="entry name" value="Glycosidases"/>
    <property type="match status" value="1"/>
</dbReference>
<feature type="region of interest" description="Disordered" evidence="4">
    <location>
        <begin position="265"/>
        <end position="317"/>
    </location>
</feature>
<evidence type="ECO:0000313" key="6">
    <source>
        <dbReference type="EMBL" id="SEM51773.1"/>
    </source>
</evidence>
<keyword evidence="3" id="KW-0326">Glycosidase</keyword>
<gene>
    <name evidence="6" type="ORF">SAMN04515666_11366</name>
</gene>
<dbReference type="InterPro" id="IPR002053">
    <property type="entry name" value="Glyco_hydro_25"/>
</dbReference>
<evidence type="ECO:0000256" key="1">
    <source>
        <dbReference type="ARBA" id="ARBA00010646"/>
    </source>
</evidence>
<sequence>MIARRMKSLSLAPFALLAALTALGGCVALDNYPSKGDARPHPGVDAARQYPIQGIDISRWQGEIDWASVKAAGTRFVYIKATEGGDHVDPAFQRNWEGARRAGVPRGAYHFVYWCRPAHEQAVWFKQQIPNDPDALPPVLDLEWNGHSKTCPKKVERSLALEKIRLMLTELEQLTGKKPVIYTDITFHKDILEGEFNDYPYWIRSTAAKPEVRYNNRPWAFWQFTTTGRVPGIKGDVDRNAFYGNEGEFAGWREGRFDIGTRTWTRERKVPPQPTPGPEHTPVAMMPGASRPVAAASFQPAPLGEVVESEGPGPDSE</sequence>
<dbReference type="OrthoDB" id="9798192at2"/>
<dbReference type="PROSITE" id="PS51904">
    <property type="entry name" value="GLYCOSYL_HYDROL_F25_2"/>
    <property type="match status" value="1"/>
</dbReference>
<dbReference type="GO" id="GO:0009253">
    <property type="term" value="P:peptidoglycan catabolic process"/>
    <property type="evidence" value="ECO:0007669"/>
    <property type="project" value="InterPro"/>
</dbReference>
<accession>A0A1H7Z0J5</accession>
<feature type="signal peptide" evidence="5">
    <location>
        <begin position="1"/>
        <end position="24"/>
    </location>
</feature>
<dbReference type="EMBL" id="FOAN01000013">
    <property type="protein sequence ID" value="SEM51773.1"/>
    <property type="molecule type" value="Genomic_DNA"/>
</dbReference>
<comment type="similarity">
    <text evidence="1">Belongs to the glycosyl hydrolase 25 family.</text>
</comment>
<dbReference type="SMART" id="SM00641">
    <property type="entry name" value="Glyco_25"/>
    <property type="match status" value="1"/>
</dbReference>
<keyword evidence="2" id="KW-0378">Hydrolase</keyword>
<dbReference type="Pfam" id="PF01183">
    <property type="entry name" value="Glyco_hydro_25"/>
    <property type="match status" value="1"/>
</dbReference>
<dbReference type="SUPFAM" id="SSF51445">
    <property type="entry name" value="(Trans)glycosidases"/>
    <property type="match status" value="1"/>
</dbReference>
<dbReference type="STRING" id="1036779.SAMN04515666_11366"/>
<protein>
    <submittedName>
        <fullName evidence="6">Lysozyme</fullName>
    </submittedName>
</protein>
<keyword evidence="7" id="KW-1185">Reference proteome</keyword>